<reference evidence="1" key="1">
    <citation type="submission" date="2014-11" db="EMBL/GenBank/DDBJ databases">
        <authorList>
            <person name="Amaro Gonzalez C."/>
        </authorList>
    </citation>
    <scope>NUCLEOTIDE SEQUENCE</scope>
</reference>
<dbReference type="AlphaFoldDB" id="A0A0E9U6N1"/>
<dbReference type="EMBL" id="GBXM01047081">
    <property type="protein sequence ID" value="JAH61496.1"/>
    <property type="molecule type" value="Transcribed_RNA"/>
</dbReference>
<proteinExistence type="predicted"/>
<reference evidence="1" key="2">
    <citation type="journal article" date="2015" name="Fish Shellfish Immunol.">
        <title>Early steps in the European eel (Anguilla anguilla)-Vibrio vulnificus interaction in the gills: Role of the RtxA13 toxin.</title>
        <authorList>
            <person name="Callol A."/>
            <person name="Pajuelo D."/>
            <person name="Ebbesson L."/>
            <person name="Teles M."/>
            <person name="MacKenzie S."/>
            <person name="Amaro C."/>
        </authorList>
    </citation>
    <scope>NUCLEOTIDE SEQUENCE</scope>
</reference>
<sequence>MCKCSHTSSQCHTDIQVTSHLVSQTTCIPETHTGIEPQNLL</sequence>
<organism evidence="1">
    <name type="scientific">Anguilla anguilla</name>
    <name type="common">European freshwater eel</name>
    <name type="synonym">Muraena anguilla</name>
    <dbReference type="NCBI Taxonomy" id="7936"/>
    <lineage>
        <taxon>Eukaryota</taxon>
        <taxon>Metazoa</taxon>
        <taxon>Chordata</taxon>
        <taxon>Craniata</taxon>
        <taxon>Vertebrata</taxon>
        <taxon>Euteleostomi</taxon>
        <taxon>Actinopterygii</taxon>
        <taxon>Neopterygii</taxon>
        <taxon>Teleostei</taxon>
        <taxon>Anguilliformes</taxon>
        <taxon>Anguillidae</taxon>
        <taxon>Anguilla</taxon>
    </lineage>
</organism>
<protein>
    <submittedName>
        <fullName evidence="1">Uncharacterized protein</fullName>
    </submittedName>
</protein>
<name>A0A0E9U6N1_ANGAN</name>
<evidence type="ECO:0000313" key="1">
    <source>
        <dbReference type="EMBL" id="JAH61496.1"/>
    </source>
</evidence>
<accession>A0A0E9U6N1</accession>